<dbReference type="EMBL" id="MN739832">
    <property type="protein sequence ID" value="QHT73831.1"/>
    <property type="molecule type" value="Genomic_DNA"/>
</dbReference>
<dbReference type="AlphaFoldDB" id="A0A6C0GZX0"/>
<protein>
    <submittedName>
        <fullName evidence="1">Uncharacterized protein</fullName>
    </submittedName>
</protein>
<reference evidence="1" key="1">
    <citation type="journal article" date="2020" name="Nature">
        <title>Giant virus diversity and host interactions through global metagenomics.</title>
        <authorList>
            <person name="Schulz F."/>
            <person name="Roux S."/>
            <person name="Paez-Espino D."/>
            <person name="Jungbluth S."/>
            <person name="Walsh D.A."/>
            <person name="Denef V.J."/>
            <person name="McMahon K.D."/>
            <person name="Konstantinidis K.T."/>
            <person name="Eloe-Fadrosh E.A."/>
            <person name="Kyrpides N.C."/>
            <person name="Woyke T."/>
        </authorList>
    </citation>
    <scope>NUCLEOTIDE SEQUENCE</scope>
    <source>
        <strain evidence="1">GVMAG-M-3300023179-4</strain>
    </source>
</reference>
<sequence>MNENKDFSLGGFPPIYEVVSTIKKKEFQGSTILSIQSILSKRNMNRDITNKLNESKVNRIKNNK</sequence>
<proteinExistence type="predicted"/>
<accession>A0A6C0GZX0</accession>
<name>A0A6C0GZX0_9ZZZZ</name>
<organism evidence="1">
    <name type="scientific">viral metagenome</name>
    <dbReference type="NCBI Taxonomy" id="1070528"/>
    <lineage>
        <taxon>unclassified sequences</taxon>
        <taxon>metagenomes</taxon>
        <taxon>organismal metagenomes</taxon>
    </lineage>
</organism>
<evidence type="ECO:0000313" key="1">
    <source>
        <dbReference type="EMBL" id="QHT73831.1"/>
    </source>
</evidence>